<feature type="transmembrane region" description="Helical" evidence="1">
    <location>
        <begin position="37"/>
        <end position="63"/>
    </location>
</feature>
<protein>
    <recommendedName>
        <fullName evidence="4">Integral membrane protein</fullName>
    </recommendedName>
</protein>
<organism evidence="2 3">
    <name type="scientific">Promicromonospora umidemergens</name>
    <dbReference type="NCBI Taxonomy" id="629679"/>
    <lineage>
        <taxon>Bacteria</taxon>
        <taxon>Bacillati</taxon>
        <taxon>Actinomycetota</taxon>
        <taxon>Actinomycetes</taxon>
        <taxon>Micrococcales</taxon>
        <taxon>Promicromonosporaceae</taxon>
        <taxon>Promicromonospora</taxon>
    </lineage>
</organism>
<evidence type="ECO:0000313" key="3">
    <source>
        <dbReference type="Proteomes" id="UP001500843"/>
    </source>
</evidence>
<proteinExistence type="predicted"/>
<keyword evidence="3" id="KW-1185">Reference proteome</keyword>
<sequence>MTAVMRSSALTPMSGHLVIHMVAPDFSAVTGTSFPEVLGALLPVVLVTAVAVLVVSAFVWGVAASMGSWQTVAKARVGVLVALGGAALAGAGIAWLNWLLMTGARF</sequence>
<evidence type="ECO:0000256" key="1">
    <source>
        <dbReference type="SAM" id="Phobius"/>
    </source>
</evidence>
<dbReference type="Proteomes" id="UP001500843">
    <property type="component" value="Unassembled WGS sequence"/>
</dbReference>
<dbReference type="Pfam" id="PF19607">
    <property type="entry name" value="DUF6112"/>
    <property type="match status" value="1"/>
</dbReference>
<keyword evidence="1" id="KW-0812">Transmembrane</keyword>
<keyword evidence="1" id="KW-1133">Transmembrane helix</keyword>
<feature type="transmembrane region" description="Helical" evidence="1">
    <location>
        <begin position="75"/>
        <end position="100"/>
    </location>
</feature>
<evidence type="ECO:0000313" key="2">
    <source>
        <dbReference type="EMBL" id="GAA4707984.1"/>
    </source>
</evidence>
<accession>A0ABP8XH31</accession>
<gene>
    <name evidence="2" type="ORF">GCM10023198_33140</name>
</gene>
<dbReference type="InterPro" id="IPR046094">
    <property type="entry name" value="DUF6112"/>
</dbReference>
<dbReference type="EMBL" id="BAABHM010000013">
    <property type="protein sequence ID" value="GAA4707984.1"/>
    <property type="molecule type" value="Genomic_DNA"/>
</dbReference>
<evidence type="ECO:0008006" key="4">
    <source>
        <dbReference type="Google" id="ProtNLM"/>
    </source>
</evidence>
<keyword evidence="1" id="KW-0472">Membrane</keyword>
<comment type="caution">
    <text evidence="2">The sequence shown here is derived from an EMBL/GenBank/DDBJ whole genome shotgun (WGS) entry which is preliminary data.</text>
</comment>
<name>A0ABP8XH31_9MICO</name>
<reference evidence="3" key="1">
    <citation type="journal article" date="2019" name="Int. J. Syst. Evol. Microbiol.">
        <title>The Global Catalogue of Microorganisms (GCM) 10K type strain sequencing project: providing services to taxonomists for standard genome sequencing and annotation.</title>
        <authorList>
            <consortium name="The Broad Institute Genomics Platform"/>
            <consortium name="The Broad Institute Genome Sequencing Center for Infectious Disease"/>
            <person name="Wu L."/>
            <person name="Ma J."/>
        </authorList>
    </citation>
    <scope>NUCLEOTIDE SEQUENCE [LARGE SCALE GENOMIC DNA]</scope>
    <source>
        <strain evidence="3">JCM 17975</strain>
    </source>
</reference>